<dbReference type="Proteomes" id="UP000554235">
    <property type="component" value="Unassembled WGS sequence"/>
</dbReference>
<dbReference type="AlphaFoldDB" id="A0A8H4KU51"/>
<accession>A0A8H4KU51</accession>
<organism evidence="2 3">
    <name type="scientific">Fusarium albosuccineum</name>
    <dbReference type="NCBI Taxonomy" id="1237068"/>
    <lineage>
        <taxon>Eukaryota</taxon>
        <taxon>Fungi</taxon>
        <taxon>Dikarya</taxon>
        <taxon>Ascomycota</taxon>
        <taxon>Pezizomycotina</taxon>
        <taxon>Sordariomycetes</taxon>
        <taxon>Hypocreomycetidae</taxon>
        <taxon>Hypocreales</taxon>
        <taxon>Nectriaceae</taxon>
        <taxon>Fusarium</taxon>
        <taxon>Fusarium decemcellulare species complex</taxon>
    </lineage>
</organism>
<sequence length="131" mass="14136">MHFTTILAAATAALASTSSALPAAKGAQQAKAVANVLVIDGTDTRTQTKTPVEIPFGKLTHFDKRVTSLELTGVTVKVEGSQAPDISRVRCRRYRDEYGLQLGSWEFKKGYNADISTTGAAFGWVLCWITD</sequence>
<comment type="caution">
    <text evidence="2">The sequence shown here is derived from an EMBL/GenBank/DDBJ whole genome shotgun (WGS) entry which is preliminary data.</text>
</comment>
<keyword evidence="1" id="KW-0732">Signal</keyword>
<name>A0A8H4KU51_9HYPO</name>
<proteinExistence type="predicted"/>
<feature type="chain" id="PRO_5034074756" evidence="1">
    <location>
        <begin position="21"/>
        <end position="131"/>
    </location>
</feature>
<protein>
    <submittedName>
        <fullName evidence="2">Uncharacterized protein</fullName>
    </submittedName>
</protein>
<dbReference type="EMBL" id="JAADYS010002601">
    <property type="protein sequence ID" value="KAF4457342.1"/>
    <property type="molecule type" value="Genomic_DNA"/>
</dbReference>
<gene>
    <name evidence="2" type="ORF">FALBO_15222</name>
</gene>
<reference evidence="2 3" key="1">
    <citation type="submission" date="2020-01" db="EMBL/GenBank/DDBJ databases">
        <title>Identification and distribution of gene clusters putatively required for synthesis of sphingolipid metabolism inhibitors in phylogenetically diverse species of the filamentous fungus Fusarium.</title>
        <authorList>
            <person name="Kim H.-S."/>
            <person name="Busman M."/>
            <person name="Brown D.W."/>
            <person name="Divon H."/>
            <person name="Uhlig S."/>
            <person name="Proctor R.H."/>
        </authorList>
    </citation>
    <scope>NUCLEOTIDE SEQUENCE [LARGE SCALE GENOMIC DNA]</scope>
    <source>
        <strain evidence="2 3">NRRL 20459</strain>
    </source>
</reference>
<evidence type="ECO:0000313" key="3">
    <source>
        <dbReference type="Proteomes" id="UP000554235"/>
    </source>
</evidence>
<evidence type="ECO:0000313" key="2">
    <source>
        <dbReference type="EMBL" id="KAF4457342.1"/>
    </source>
</evidence>
<feature type="signal peptide" evidence="1">
    <location>
        <begin position="1"/>
        <end position="20"/>
    </location>
</feature>
<evidence type="ECO:0000256" key="1">
    <source>
        <dbReference type="SAM" id="SignalP"/>
    </source>
</evidence>
<keyword evidence="3" id="KW-1185">Reference proteome</keyword>
<dbReference type="OrthoDB" id="5091764at2759"/>